<evidence type="ECO:0000259" key="1">
    <source>
        <dbReference type="PROSITE" id="PS50943"/>
    </source>
</evidence>
<evidence type="ECO:0000313" key="3">
    <source>
        <dbReference type="Proteomes" id="UP001244787"/>
    </source>
</evidence>
<sequence>MLNSSEFVKRLEKVLEYYGLSATAFAEKINFNRSTISHLLSGRNKPSLDFVMKMLQNFDEVEMNWLLFGKGTFPSINENKGKSITPKSKDEVSGKIPMDLFSEQNIKEQSKAVYTDRNLKSIERIVIFYKDGSFNVYQN</sequence>
<proteinExistence type="predicted"/>
<dbReference type="SUPFAM" id="SSF47413">
    <property type="entry name" value="lambda repressor-like DNA-binding domains"/>
    <property type="match status" value="1"/>
</dbReference>
<gene>
    <name evidence="2" type="ORF">QRD02_03515</name>
</gene>
<dbReference type="SMART" id="SM00530">
    <property type="entry name" value="HTH_XRE"/>
    <property type="match status" value="1"/>
</dbReference>
<dbReference type="InterPro" id="IPR010982">
    <property type="entry name" value="Lambda_DNA-bd_dom_sf"/>
</dbReference>
<dbReference type="CDD" id="cd00093">
    <property type="entry name" value="HTH_XRE"/>
    <property type="match status" value="1"/>
</dbReference>
<keyword evidence="3" id="KW-1185">Reference proteome</keyword>
<evidence type="ECO:0000313" key="2">
    <source>
        <dbReference type="EMBL" id="MDN3723438.1"/>
    </source>
</evidence>
<dbReference type="EMBL" id="JAUGQQ010000002">
    <property type="protein sequence ID" value="MDN3723438.1"/>
    <property type="molecule type" value="Genomic_DNA"/>
</dbReference>
<dbReference type="InterPro" id="IPR001387">
    <property type="entry name" value="Cro/C1-type_HTH"/>
</dbReference>
<name>A0ABT8DE95_9FLAO</name>
<dbReference type="Gene3D" id="1.10.260.40">
    <property type="entry name" value="lambda repressor-like DNA-binding domains"/>
    <property type="match status" value="1"/>
</dbReference>
<protein>
    <submittedName>
        <fullName evidence="2">Helix-turn-helix transcriptional regulator</fullName>
    </submittedName>
</protein>
<dbReference type="Proteomes" id="UP001244787">
    <property type="component" value="Unassembled WGS sequence"/>
</dbReference>
<dbReference type="Pfam" id="PF01381">
    <property type="entry name" value="HTH_3"/>
    <property type="match status" value="1"/>
</dbReference>
<comment type="caution">
    <text evidence="2">The sequence shown here is derived from an EMBL/GenBank/DDBJ whole genome shotgun (WGS) entry which is preliminary data.</text>
</comment>
<accession>A0ABT8DE95</accession>
<feature type="domain" description="HTH cro/C1-type" evidence="1">
    <location>
        <begin position="11"/>
        <end position="66"/>
    </location>
</feature>
<dbReference type="PROSITE" id="PS50943">
    <property type="entry name" value="HTH_CROC1"/>
    <property type="match status" value="1"/>
</dbReference>
<organism evidence="2 3">
    <name type="scientific">Aequorivita aurantiaca</name>
    <dbReference type="NCBI Taxonomy" id="3053356"/>
    <lineage>
        <taxon>Bacteria</taxon>
        <taxon>Pseudomonadati</taxon>
        <taxon>Bacteroidota</taxon>
        <taxon>Flavobacteriia</taxon>
        <taxon>Flavobacteriales</taxon>
        <taxon>Flavobacteriaceae</taxon>
        <taxon>Aequorivita</taxon>
    </lineage>
</organism>
<reference evidence="2 3" key="1">
    <citation type="submission" date="2023-06" db="EMBL/GenBank/DDBJ databases">
        <authorList>
            <person name="Ye Y.-Q."/>
            <person name="Du Z.-J."/>
        </authorList>
    </citation>
    <scope>NUCLEOTIDE SEQUENCE [LARGE SCALE GENOMIC DNA]</scope>
    <source>
        <strain evidence="2 3">SDUM287046</strain>
    </source>
</reference>